<gene>
    <name evidence="1" type="ORF">Voc01_003590</name>
</gene>
<evidence type="ECO:0008006" key="3">
    <source>
        <dbReference type="Google" id="ProtNLM"/>
    </source>
</evidence>
<organism evidence="1 2">
    <name type="scientific">Virgisporangium ochraceum</name>
    <dbReference type="NCBI Taxonomy" id="65505"/>
    <lineage>
        <taxon>Bacteria</taxon>
        <taxon>Bacillati</taxon>
        <taxon>Actinomycetota</taxon>
        <taxon>Actinomycetes</taxon>
        <taxon>Micromonosporales</taxon>
        <taxon>Micromonosporaceae</taxon>
        <taxon>Virgisporangium</taxon>
    </lineage>
</organism>
<protein>
    <recommendedName>
        <fullName evidence="3">DUF559 domain-containing protein</fullName>
    </recommendedName>
</protein>
<evidence type="ECO:0000313" key="2">
    <source>
        <dbReference type="Proteomes" id="UP000635606"/>
    </source>
</evidence>
<evidence type="ECO:0000313" key="1">
    <source>
        <dbReference type="EMBL" id="GIJ65442.1"/>
    </source>
</evidence>
<keyword evidence="2" id="KW-1185">Reference proteome</keyword>
<dbReference type="AlphaFoldDB" id="A0A8J4EB42"/>
<comment type="caution">
    <text evidence="1">The sequence shown here is derived from an EMBL/GenBank/DDBJ whole genome shotgun (WGS) entry which is preliminary data.</text>
</comment>
<dbReference type="EMBL" id="BOPH01000003">
    <property type="protein sequence ID" value="GIJ65442.1"/>
    <property type="molecule type" value="Genomic_DNA"/>
</dbReference>
<name>A0A8J4EB42_9ACTN</name>
<accession>A0A8J4EB42</accession>
<proteinExistence type="predicted"/>
<dbReference type="Proteomes" id="UP000635606">
    <property type="component" value="Unassembled WGS sequence"/>
</dbReference>
<reference evidence="1" key="1">
    <citation type="submission" date="2021-01" db="EMBL/GenBank/DDBJ databases">
        <title>Whole genome shotgun sequence of Virgisporangium ochraceum NBRC 16418.</title>
        <authorList>
            <person name="Komaki H."/>
            <person name="Tamura T."/>
        </authorList>
    </citation>
    <scope>NUCLEOTIDE SEQUENCE</scope>
    <source>
        <strain evidence="1">NBRC 16418</strain>
    </source>
</reference>
<sequence length="320" mass="35118">MAGLPGGPAECGGMELPRPDADEIDWLRFQQNDVISWAQARDHLGRGAAANRLRGGQWQRPAWGVVVAHSGPLTRQQQLWAAVLRAGRDGVLAGTTAATLEGLRGYDRPAIDVLIPAGRRVRSATGVRVHRTAALPPEHVRWVGSPPRTTVARSVVDAAAWAATDDDARAIVAAAFQQRRVAPGELEAVLSVMPRSRRRALVLETAALASGGSHALTELNLVTLCRRHHLPAPDRQVHRADASGRDRYLDAYWPEYRLHVEVDGSWHLEVRTWWADMQRQNNLWITGDRVLRFPGWALIHEPAKVAAQLHAALVAAGWTP</sequence>